<accession>A0AAD5MEW9</accession>
<sequence length="56" mass="6538">MTTKAKIYNTRETCPGQSLEPSTLKMTAAMTRQQNQNKYRVCVSWRIVKLQRNVYA</sequence>
<comment type="caution">
    <text evidence="1">The sequence shown here is derived from an EMBL/GenBank/DDBJ whole genome shotgun (WGS) entry which is preliminary data.</text>
</comment>
<name>A0AAD5MEW9_PARTN</name>
<keyword evidence="2" id="KW-1185">Reference proteome</keyword>
<proteinExistence type="predicted"/>
<organism evidence="1 2">
    <name type="scientific">Parelaphostrongylus tenuis</name>
    <name type="common">Meningeal worm</name>
    <dbReference type="NCBI Taxonomy" id="148309"/>
    <lineage>
        <taxon>Eukaryota</taxon>
        <taxon>Metazoa</taxon>
        <taxon>Ecdysozoa</taxon>
        <taxon>Nematoda</taxon>
        <taxon>Chromadorea</taxon>
        <taxon>Rhabditida</taxon>
        <taxon>Rhabditina</taxon>
        <taxon>Rhabditomorpha</taxon>
        <taxon>Strongyloidea</taxon>
        <taxon>Metastrongylidae</taxon>
        <taxon>Parelaphostrongylus</taxon>
    </lineage>
</organism>
<dbReference type="AlphaFoldDB" id="A0AAD5MEW9"/>
<evidence type="ECO:0000313" key="2">
    <source>
        <dbReference type="Proteomes" id="UP001196413"/>
    </source>
</evidence>
<dbReference type="Proteomes" id="UP001196413">
    <property type="component" value="Unassembled WGS sequence"/>
</dbReference>
<protein>
    <submittedName>
        <fullName evidence="1">Uncharacterized protein</fullName>
    </submittedName>
</protein>
<evidence type="ECO:0000313" key="1">
    <source>
        <dbReference type="EMBL" id="KAJ1356660.1"/>
    </source>
</evidence>
<reference evidence="1" key="1">
    <citation type="submission" date="2021-06" db="EMBL/GenBank/DDBJ databases">
        <title>Parelaphostrongylus tenuis whole genome reference sequence.</title>
        <authorList>
            <person name="Garwood T.J."/>
            <person name="Larsen P.A."/>
            <person name="Fountain-Jones N.M."/>
            <person name="Garbe J.R."/>
            <person name="Macchietto M.G."/>
            <person name="Kania S.A."/>
            <person name="Gerhold R.W."/>
            <person name="Richards J.E."/>
            <person name="Wolf T.M."/>
        </authorList>
    </citation>
    <scope>NUCLEOTIDE SEQUENCE</scope>
    <source>
        <strain evidence="1">MNPRO001-30</strain>
        <tissue evidence="1">Meninges</tissue>
    </source>
</reference>
<dbReference type="EMBL" id="JAHQIW010002863">
    <property type="protein sequence ID" value="KAJ1356660.1"/>
    <property type="molecule type" value="Genomic_DNA"/>
</dbReference>
<gene>
    <name evidence="1" type="ORF">KIN20_014399</name>
</gene>